<reference evidence="12" key="1">
    <citation type="submission" date="2022-03" db="EMBL/GenBank/DDBJ databases">
        <authorList>
            <person name="Sayadi A."/>
        </authorList>
    </citation>
    <scope>NUCLEOTIDE SEQUENCE</scope>
</reference>
<keyword evidence="9" id="KW-0732">Signal</keyword>
<dbReference type="SMART" id="SM00487">
    <property type="entry name" value="DEXDc"/>
    <property type="match status" value="1"/>
</dbReference>
<feature type="domain" description="Helicase C-terminal" evidence="11">
    <location>
        <begin position="233"/>
        <end position="397"/>
    </location>
</feature>
<comment type="domain">
    <text evidence="7">The Q motif is unique to and characteristic of the DEAD box family of RNA helicases and controls ATP binding and hydrolysis.</text>
</comment>
<dbReference type="EMBL" id="CAKOFQ010006870">
    <property type="protein sequence ID" value="CAH1978102.1"/>
    <property type="molecule type" value="Genomic_DNA"/>
</dbReference>
<dbReference type="InterPro" id="IPR027417">
    <property type="entry name" value="P-loop_NTPase"/>
</dbReference>
<feature type="domain" description="Helicase ATP-binding" evidence="10">
    <location>
        <begin position="1"/>
        <end position="202"/>
    </location>
</feature>
<keyword evidence="13" id="KW-1185">Reference proteome</keyword>
<evidence type="ECO:0000256" key="5">
    <source>
        <dbReference type="ARBA" id="ARBA00022884"/>
    </source>
</evidence>
<dbReference type="Pfam" id="PF00270">
    <property type="entry name" value="DEAD"/>
    <property type="match status" value="1"/>
</dbReference>
<evidence type="ECO:0000256" key="1">
    <source>
        <dbReference type="ARBA" id="ARBA00022741"/>
    </source>
</evidence>
<evidence type="ECO:0000313" key="13">
    <source>
        <dbReference type="Proteomes" id="UP001152888"/>
    </source>
</evidence>
<dbReference type="EC" id="3.6.4.13" evidence="7"/>
<gene>
    <name evidence="12" type="ORF">ACAOBT_LOCUS13070</name>
</gene>
<dbReference type="CDD" id="cd18787">
    <property type="entry name" value="SF2_C_DEAD"/>
    <property type="match status" value="1"/>
</dbReference>
<evidence type="ECO:0000259" key="10">
    <source>
        <dbReference type="PROSITE" id="PS51192"/>
    </source>
</evidence>
<feature type="compositionally biased region" description="Basic residues" evidence="8">
    <location>
        <begin position="427"/>
        <end position="439"/>
    </location>
</feature>
<dbReference type="InterPro" id="IPR011545">
    <property type="entry name" value="DEAD/DEAH_box_helicase_dom"/>
</dbReference>
<comment type="similarity">
    <text evidence="6">Belongs to the DEAD box helicase family.</text>
</comment>
<evidence type="ECO:0000256" key="3">
    <source>
        <dbReference type="ARBA" id="ARBA00022806"/>
    </source>
</evidence>
<sequence length="450" mass="51177">MFFLQMVSLLIIILGSGKTLAFVLPIIQSLKKHCVKKIRALVILPTKDLALQVYKTFKAYAQNTDIDVCLITGNHPFKVEQSQLLYDNNFFGYVSKVDVLVCTAGRLVDHLTMTEGLDLKHLEYLVIDEADRVLENVQNDWLYHLEKHLNEGEEEDLPKLGTVLNLSSLQRRRPPQKLLFSATLSQDPEKLQKLSLFQPRLFTTVVENAEAGTATMNDQETGTFMGKYTTPNELKEKYIVTTLELKPLCLYKYIEEHDINRSLVFTHSAESAHRLAILLRSLFKDRRKVEDISSQLPGKSRPQLIEKFSRGEIDVLVCTDALARGIDLPGVECVVSYSVPKHLKTYIHRAGRTARAGEEGLAVTMLTKNQVGKFKSMLNQANKTNVEEVTIQEEDLEDLGEQYKDSLKELKKVVEKEEQTNLQKTLSAKKIRRKKRKKTNTIISSSVSNQ</sequence>
<dbReference type="PROSITE" id="PS00039">
    <property type="entry name" value="DEAD_ATP_HELICASE"/>
    <property type="match status" value="1"/>
</dbReference>
<evidence type="ECO:0000256" key="8">
    <source>
        <dbReference type="SAM" id="MobiDB-lite"/>
    </source>
</evidence>
<keyword evidence="5 7" id="KW-0694">RNA-binding</keyword>
<keyword evidence="1 6" id="KW-0547">Nucleotide-binding</keyword>
<protein>
    <recommendedName>
        <fullName evidence="7">ATP-dependent RNA helicase</fullName>
        <ecNumber evidence="7">3.6.4.13</ecNumber>
    </recommendedName>
</protein>
<accession>A0A9P0PFL8</accession>
<evidence type="ECO:0000259" key="11">
    <source>
        <dbReference type="PROSITE" id="PS51194"/>
    </source>
</evidence>
<evidence type="ECO:0000256" key="9">
    <source>
        <dbReference type="SAM" id="SignalP"/>
    </source>
</evidence>
<feature type="region of interest" description="Disordered" evidence="8">
    <location>
        <begin position="418"/>
        <end position="450"/>
    </location>
</feature>
<dbReference type="PROSITE" id="PS51194">
    <property type="entry name" value="HELICASE_CTER"/>
    <property type="match status" value="1"/>
</dbReference>
<dbReference type="GO" id="GO:0003723">
    <property type="term" value="F:RNA binding"/>
    <property type="evidence" value="ECO:0007669"/>
    <property type="project" value="UniProtKB-UniRule"/>
</dbReference>
<dbReference type="Gene3D" id="3.40.50.300">
    <property type="entry name" value="P-loop containing nucleotide triphosphate hydrolases"/>
    <property type="match status" value="2"/>
</dbReference>
<evidence type="ECO:0000256" key="6">
    <source>
        <dbReference type="RuleBase" id="RU000492"/>
    </source>
</evidence>
<dbReference type="Pfam" id="PF00271">
    <property type="entry name" value="Helicase_C"/>
    <property type="match status" value="1"/>
</dbReference>
<keyword evidence="4 6" id="KW-0067">ATP-binding</keyword>
<dbReference type="PANTHER" id="PTHR24031">
    <property type="entry name" value="RNA HELICASE"/>
    <property type="match status" value="1"/>
</dbReference>
<name>A0A9P0PFL8_ACAOB</name>
<dbReference type="InterPro" id="IPR014001">
    <property type="entry name" value="Helicase_ATP-bd"/>
</dbReference>
<evidence type="ECO:0000256" key="4">
    <source>
        <dbReference type="ARBA" id="ARBA00022840"/>
    </source>
</evidence>
<keyword evidence="2 6" id="KW-0378">Hydrolase</keyword>
<feature type="chain" id="PRO_5040420768" description="ATP-dependent RNA helicase" evidence="9">
    <location>
        <begin position="22"/>
        <end position="450"/>
    </location>
</feature>
<dbReference type="Proteomes" id="UP001152888">
    <property type="component" value="Unassembled WGS sequence"/>
</dbReference>
<dbReference type="InterPro" id="IPR000629">
    <property type="entry name" value="RNA-helicase_DEAD-box_CS"/>
</dbReference>
<dbReference type="SUPFAM" id="SSF52540">
    <property type="entry name" value="P-loop containing nucleoside triphosphate hydrolases"/>
    <property type="match status" value="1"/>
</dbReference>
<evidence type="ECO:0000313" key="12">
    <source>
        <dbReference type="EMBL" id="CAH1978102.1"/>
    </source>
</evidence>
<dbReference type="InterPro" id="IPR001650">
    <property type="entry name" value="Helicase_C-like"/>
</dbReference>
<dbReference type="OrthoDB" id="3370at2759"/>
<comment type="catalytic activity">
    <reaction evidence="7">
        <text>ATP + H2O = ADP + phosphate + H(+)</text>
        <dbReference type="Rhea" id="RHEA:13065"/>
        <dbReference type="ChEBI" id="CHEBI:15377"/>
        <dbReference type="ChEBI" id="CHEBI:15378"/>
        <dbReference type="ChEBI" id="CHEBI:30616"/>
        <dbReference type="ChEBI" id="CHEBI:43474"/>
        <dbReference type="ChEBI" id="CHEBI:456216"/>
        <dbReference type="EC" id="3.6.4.13"/>
    </reaction>
</comment>
<dbReference type="GO" id="GO:0005524">
    <property type="term" value="F:ATP binding"/>
    <property type="evidence" value="ECO:0007669"/>
    <property type="project" value="UniProtKB-UniRule"/>
</dbReference>
<dbReference type="GO" id="GO:0016787">
    <property type="term" value="F:hydrolase activity"/>
    <property type="evidence" value="ECO:0007669"/>
    <property type="project" value="UniProtKB-KW"/>
</dbReference>
<dbReference type="CDD" id="cd17956">
    <property type="entry name" value="DEADc_DDX51"/>
    <property type="match status" value="1"/>
</dbReference>
<comment type="function">
    <text evidence="7">RNA helicase.</text>
</comment>
<dbReference type="AlphaFoldDB" id="A0A9P0PFL8"/>
<feature type="compositionally biased region" description="Low complexity" evidence="8">
    <location>
        <begin position="440"/>
        <end position="450"/>
    </location>
</feature>
<dbReference type="GO" id="GO:0003724">
    <property type="term" value="F:RNA helicase activity"/>
    <property type="evidence" value="ECO:0007669"/>
    <property type="project" value="UniProtKB-EC"/>
</dbReference>
<dbReference type="SMART" id="SM00490">
    <property type="entry name" value="HELICc"/>
    <property type="match status" value="1"/>
</dbReference>
<comment type="caution">
    <text evidence="12">The sequence shown here is derived from an EMBL/GenBank/DDBJ whole genome shotgun (WGS) entry which is preliminary data.</text>
</comment>
<organism evidence="12 13">
    <name type="scientific">Acanthoscelides obtectus</name>
    <name type="common">Bean weevil</name>
    <name type="synonym">Bruchus obtectus</name>
    <dbReference type="NCBI Taxonomy" id="200917"/>
    <lineage>
        <taxon>Eukaryota</taxon>
        <taxon>Metazoa</taxon>
        <taxon>Ecdysozoa</taxon>
        <taxon>Arthropoda</taxon>
        <taxon>Hexapoda</taxon>
        <taxon>Insecta</taxon>
        <taxon>Pterygota</taxon>
        <taxon>Neoptera</taxon>
        <taxon>Endopterygota</taxon>
        <taxon>Coleoptera</taxon>
        <taxon>Polyphaga</taxon>
        <taxon>Cucujiformia</taxon>
        <taxon>Chrysomeloidea</taxon>
        <taxon>Chrysomelidae</taxon>
        <taxon>Bruchinae</taxon>
        <taxon>Bruchini</taxon>
        <taxon>Acanthoscelides</taxon>
    </lineage>
</organism>
<dbReference type="PROSITE" id="PS51192">
    <property type="entry name" value="HELICASE_ATP_BIND_1"/>
    <property type="match status" value="1"/>
</dbReference>
<evidence type="ECO:0000256" key="2">
    <source>
        <dbReference type="ARBA" id="ARBA00022801"/>
    </source>
</evidence>
<keyword evidence="3 6" id="KW-0347">Helicase</keyword>
<proteinExistence type="inferred from homology"/>
<evidence type="ECO:0000256" key="7">
    <source>
        <dbReference type="RuleBase" id="RU365068"/>
    </source>
</evidence>
<feature type="signal peptide" evidence="9">
    <location>
        <begin position="1"/>
        <end position="21"/>
    </location>
</feature>